<evidence type="ECO:0000313" key="3">
    <source>
        <dbReference type="Proteomes" id="UP000076878"/>
    </source>
</evidence>
<name>A0A143YDW7_9LACT</name>
<dbReference type="STRING" id="640938.TR210_568"/>
<proteinExistence type="predicted"/>
<dbReference type="PANTHER" id="PTHR37297">
    <property type="entry name" value="PROTEIN NRDI"/>
    <property type="match status" value="1"/>
</dbReference>
<dbReference type="EMBL" id="FJNB01000003">
    <property type="protein sequence ID" value="CZQ86992.1"/>
    <property type="molecule type" value="Genomic_DNA"/>
</dbReference>
<evidence type="ECO:0000313" key="1">
    <source>
        <dbReference type="EMBL" id="CZQ86992.1"/>
    </source>
</evidence>
<keyword evidence="4" id="KW-1185">Reference proteome</keyword>
<reference evidence="1 3" key="1">
    <citation type="submission" date="2016-02" db="EMBL/GenBank/DDBJ databases">
        <authorList>
            <person name="Wen L."/>
            <person name="He K."/>
            <person name="Yang H."/>
        </authorList>
    </citation>
    <scope>NUCLEOTIDE SEQUENCE [LARGE SCALE GENOMIC DNA]</scope>
    <source>
        <strain evidence="1">Trichococcus_R210</strain>
    </source>
</reference>
<evidence type="ECO:0000313" key="4">
    <source>
        <dbReference type="Proteomes" id="UP000199280"/>
    </source>
</evidence>
<dbReference type="EMBL" id="FNYT01000002">
    <property type="protein sequence ID" value="SEI63170.1"/>
    <property type="molecule type" value="Genomic_DNA"/>
</dbReference>
<evidence type="ECO:0000313" key="2">
    <source>
        <dbReference type="EMBL" id="SEI63170.1"/>
    </source>
</evidence>
<protein>
    <submittedName>
        <fullName evidence="2">Protein involved in ribonucleotide reduction</fullName>
    </submittedName>
    <submittedName>
        <fullName evidence="1">Ribonucleotide reductase class ib nrdi</fullName>
    </submittedName>
</protein>
<accession>A0A143YDW7</accession>
<dbReference type="OrthoDB" id="350535at2"/>
<dbReference type="Pfam" id="PF07972">
    <property type="entry name" value="Flavodoxin_NdrI"/>
    <property type="match status" value="1"/>
</dbReference>
<dbReference type="Proteomes" id="UP000076878">
    <property type="component" value="Unassembled WGS sequence"/>
</dbReference>
<dbReference type="GO" id="GO:0010181">
    <property type="term" value="F:FMN binding"/>
    <property type="evidence" value="ECO:0007669"/>
    <property type="project" value="InterPro"/>
</dbReference>
<gene>
    <name evidence="2" type="ORF">SAMN05216375_10244</name>
    <name evidence="1" type="ORF">TR210_568</name>
</gene>
<organism evidence="1 3">
    <name type="scientific">Trichococcus ilyis</name>
    <dbReference type="NCBI Taxonomy" id="640938"/>
    <lineage>
        <taxon>Bacteria</taxon>
        <taxon>Bacillati</taxon>
        <taxon>Bacillota</taxon>
        <taxon>Bacilli</taxon>
        <taxon>Lactobacillales</taxon>
        <taxon>Carnobacteriaceae</taxon>
        <taxon>Trichococcus</taxon>
    </lineage>
</organism>
<dbReference type="RefSeq" id="WP_068621371.1">
    <property type="nucleotide sequence ID" value="NZ_FJNB01000003.1"/>
</dbReference>
<dbReference type="Gene3D" id="3.40.50.360">
    <property type="match status" value="1"/>
</dbReference>
<dbReference type="AlphaFoldDB" id="A0A143YDW7"/>
<dbReference type="Proteomes" id="UP000199280">
    <property type="component" value="Unassembled WGS sequence"/>
</dbReference>
<dbReference type="InterPro" id="IPR004465">
    <property type="entry name" value="RNR_NrdI"/>
</dbReference>
<dbReference type="InterPro" id="IPR029039">
    <property type="entry name" value="Flavoprotein-like_sf"/>
</dbReference>
<sequence>MKVVFMSLTGQTRKFVNKLNMETIELTAENAFRTIAEPFIIVTPTYDKEVTDILVDFIETGQNRTFCKGVAGGGNLNFGKLFGFTAKDLARDYGIPLLHLFEFQGNEKDIQILKEKVTELG</sequence>
<dbReference type="SUPFAM" id="SSF52218">
    <property type="entry name" value="Flavoproteins"/>
    <property type="match status" value="1"/>
</dbReference>
<reference evidence="2 4" key="2">
    <citation type="submission" date="2016-10" db="EMBL/GenBank/DDBJ databases">
        <authorList>
            <person name="Varghese N."/>
            <person name="Submissions S."/>
        </authorList>
    </citation>
    <scope>NUCLEOTIDE SEQUENCE [LARGE SCALE GENOMIC DNA]</scope>
    <source>
        <strain evidence="2 4">DSM 22150</strain>
    </source>
</reference>
<dbReference type="NCBIfam" id="TIGR00333">
    <property type="entry name" value="nrdI"/>
    <property type="match status" value="1"/>
</dbReference>
<dbReference type="PANTHER" id="PTHR37297:SF1">
    <property type="entry name" value="PROTEIN NRDI"/>
    <property type="match status" value="1"/>
</dbReference>
<dbReference type="PIRSF" id="PIRSF005087">
    <property type="entry name" value="NrdI"/>
    <property type="match status" value="1"/>
</dbReference>